<gene>
    <name evidence="1" type="ORF">V22_13100</name>
</gene>
<proteinExistence type="predicted"/>
<accession>A0A517T6T0</accession>
<dbReference type="KEGG" id="chya:V22_13100"/>
<sequence length="123" mass="14275">MLHAHRRWTVSELETAEELAEQLTSMIWCCCQGFRIRGHPGYLWLNDSTSPDGAQEYAVCRFDPISGDMLQIESITFGWCDFDKALRYLRETLAGRDDHHEWVHVVEVQIDSPVEHGRCRHCA</sequence>
<dbReference type="AlphaFoldDB" id="A0A517T6T0"/>
<protein>
    <submittedName>
        <fullName evidence="1">Uncharacterized protein</fullName>
    </submittedName>
</protein>
<dbReference type="Proteomes" id="UP000319976">
    <property type="component" value="Chromosome"/>
</dbReference>
<evidence type="ECO:0000313" key="2">
    <source>
        <dbReference type="Proteomes" id="UP000319976"/>
    </source>
</evidence>
<dbReference type="EMBL" id="CP036316">
    <property type="protein sequence ID" value="QDT64079.1"/>
    <property type="molecule type" value="Genomic_DNA"/>
</dbReference>
<organism evidence="1 2">
    <name type="scientific">Calycomorphotria hydatis</name>
    <dbReference type="NCBI Taxonomy" id="2528027"/>
    <lineage>
        <taxon>Bacteria</taxon>
        <taxon>Pseudomonadati</taxon>
        <taxon>Planctomycetota</taxon>
        <taxon>Planctomycetia</taxon>
        <taxon>Planctomycetales</taxon>
        <taxon>Planctomycetaceae</taxon>
        <taxon>Calycomorphotria</taxon>
    </lineage>
</organism>
<name>A0A517T6T0_9PLAN</name>
<dbReference type="RefSeq" id="WP_145260949.1">
    <property type="nucleotide sequence ID" value="NZ_CP036316.1"/>
</dbReference>
<keyword evidence="2" id="KW-1185">Reference proteome</keyword>
<reference evidence="1 2" key="1">
    <citation type="submission" date="2019-02" db="EMBL/GenBank/DDBJ databases">
        <title>Deep-cultivation of Planctomycetes and their phenomic and genomic characterization uncovers novel biology.</title>
        <authorList>
            <person name="Wiegand S."/>
            <person name="Jogler M."/>
            <person name="Boedeker C."/>
            <person name="Pinto D."/>
            <person name="Vollmers J."/>
            <person name="Rivas-Marin E."/>
            <person name="Kohn T."/>
            <person name="Peeters S.H."/>
            <person name="Heuer A."/>
            <person name="Rast P."/>
            <person name="Oberbeckmann S."/>
            <person name="Bunk B."/>
            <person name="Jeske O."/>
            <person name="Meyerdierks A."/>
            <person name="Storesund J.E."/>
            <person name="Kallscheuer N."/>
            <person name="Luecker S."/>
            <person name="Lage O.M."/>
            <person name="Pohl T."/>
            <person name="Merkel B.J."/>
            <person name="Hornburger P."/>
            <person name="Mueller R.-W."/>
            <person name="Bruemmer F."/>
            <person name="Labrenz M."/>
            <person name="Spormann A.M."/>
            <person name="Op den Camp H."/>
            <person name="Overmann J."/>
            <person name="Amann R."/>
            <person name="Jetten M.S.M."/>
            <person name="Mascher T."/>
            <person name="Medema M.H."/>
            <person name="Devos D.P."/>
            <person name="Kaster A.-K."/>
            <person name="Ovreas L."/>
            <person name="Rohde M."/>
            <person name="Galperin M.Y."/>
            <person name="Jogler C."/>
        </authorList>
    </citation>
    <scope>NUCLEOTIDE SEQUENCE [LARGE SCALE GENOMIC DNA]</scope>
    <source>
        <strain evidence="1 2">V22</strain>
    </source>
</reference>
<evidence type="ECO:0000313" key="1">
    <source>
        <dbReference type="EMBL" id="QDT64079.1"/>
    </source>
</evidence>
<dbReference type="OrthoDB" id="277270at2"/>